<dbReference type="RefSeq" id="WP_116846053.1">
    <property type="nucleotide sequence ID" value="NZ_QTJU01000001.1"/>
</dbReference>
<dbReference type="AlphaFoldDB" id="A0A3E1NQW6"/>
<keyword evidence="1" id="KW-0378">Hydrolase</keyword>
<keyword evidence="2" id="KW-1185">Reference proteome</keyword>
<gene>
    <name evidence="1" type="ORF">DXN05_04860</name>
</gene>
<sequence>MANLSRTRTVFSFTSPRTIEKIIPEIQVLIDFFNGKEWNTKTQIAFFEKLFASQFYEGSKMPGDAAFAARDRITRAPKALGFVDLNPKIALTKPGAQLLSGKRIHEVIARQLFKFQLPSPFHKIPDDRNFNIRPYLEFLRLVKELDMISKTEIAIFFVQLTHYKKFNETVEAIKKFRNDVTENKGNRRAFIDEVFTREILKIYADDIGAERFKTRESREETLAKFVRTKKSNHFDYADAFMRYLRATQLITFDKKTFRAIVAPARAEEVAYILKNVPRQISNFKTAGEFKNYLYDPTSLPLLTDNRGYLEHHLSKLRVPFNERLTIEQLKDKLEQEEGKIITHAIEKTTISLKEYRQFDDIISVFRKVQLREVPDPPLYFEWNVWRALVMMNYAKDIKGNFTIDLDGVPLNSAVANKPDIEADYGEFKMIVEVTMSSGSKQYEMEGEPVARHYGRAQLSSDIPVYCLFIAPKINENTLAHFFNTNRFNTKAYGGKTKIIPMSLTHFIDFMTIARDKGFTDSQILKSYLDKIIARNATAEDEAVWFQQIENSIPTWVA</sequence>
<accession>A0A3E1NQW6</accession>
<comment type="caution">
    <text evidence="1">The sequence shown here is derived from an EMBL/GenBank/DDBJ whole genome shotgun (WGS) entry which is preliminary data.</text>
</comment>
<name>A0A3E1NQW6_9BACT</name>
<evidence type="ECO:0000313" key="2">
    <source>
        <dbReference type="Proteomes" id="UP000261284"/>
    </source>
</evidence>
<reference evidence="1 2" key="1">
    <citation type="submission" date="2018-08" db="EMBL/GenBank/DDBJ databases">
        <title>Chitinophagaceae sp. K23C18032701, a novel bacterium isolated from forest soil.</title>
        <authorList>
            <person name="Wang C."/>
        </authorList>
    </citation>
    <scope>NUCLEOTIDE SEQUENCE [LARGE SCALE GENOMIC DNA]</scope>
    <source>
        <strain evidence="1 2">K23C18032701</strain>
    </source>
</reference>
<dbReference type="InterPro" id="IPR018573">
    <property type="entry name" value="Restrct_endonuc_II_AlwI"/>
</dbReference>
<protein>
    <submittedName>
        <fullName evidence="1">AlwI family type II restriction endonuclease</fullName>
    </submittedName>
</protein>
<dbReference type="Pfam" id="PF09491">
    <property type="entry name" value="RE_AlwI"/>
    <property type="match status" value="1"/>
</dbReference>
<dbReference type="Proteomes" id="UP000261284">
    <property type="component" value="Unassembled WGS sequence"/>
</dbReference>
<dbReference type="Gene3D" id="3.40.91.50">
    <property type="match status" value="1"/>
</dbReference>
<evidence type="ECO:0000313" key="1">
    <source>
        <dbReference type="EMBL" id="RFM30297.1"/>
    </source>
</evidence>
<dbReference type="EMBL" id="QTJU01000001">
    <property type="protein sequence ID" value="RFM30297.1"/>
    <property type="molecule type" value="Genomic_DNA"/>
</dbReference>
<dbReference type="OrthoDB" id="5314016at2"/>
<proteinExistence type="predicted"/>
<dbReference type="GO" id="GO:0004519">
    <property type="term" value="F:endonuclease activity"/>
    <property type="evidence" value="ECO:0007669"/>
    <property type="project" value="UniProtKB-KW"/>
</dbReference>
<organism evidence="1 2">
    <name type="scientific">Deminuibacter soli</name>
    <dbReference type="NCBI Taxonomy" id="2291815"/>
    <lineage>
        <taxon>Bacteria</taxon>
        <taxon>Pseudomonadati</taxon>
        <taxon>Bacteroidota</taxon>
        <taxon>Chitinophagia</taxon>
        <taxon>Chitinophagales</taxon>
        <taxon>Chitinophagaceae</taxon>
        <taxon>Deminuibacter</taxon>
    </lineage>
</organism>
<keyword evidence="1" id="KW-0255">Endonuclease</keyword>
<keyword evidence="1" id="KW-0540">Nuclease</keyword>
<dbReference type="CDD" id="cd22316">
    <property type="entry name" value="BspD6I-like"/>
    <property type="match status" value="1"/>
</dbReference>